<keyword evidence="1" id="KW-0472">Membrane</keyword>
<evidence type="ECO:0000313" key="3">
    <source>
        <dbReference type="Proteomes" id="UP001479436"/>
    </source>
</evidence>
<dbReference type="Proteomes" id="UP001479436">
    <property type="component" value="Unassembled WGS sequence"/>
</dbReference>
<sequence>MYMLPEEIRSVKPHEETRRVKLPEETTSLNILIPSKCLRYVSFISPEFLSTQLEHKHAIRYRILLLLLRLITLTLSCLIVHNVQDLFLKTRSKTELCVLLTVGIVSILVNSACILNWVWTRVYSFSQNVLLTVDLKQTEESPLLQQLVRRTYRERLLYYLHLVMCIAWTGAGMALLCSNWRCPINTQSLYLKCEIPWTPIHLTFGSILSWLLGAVLVWLDLNRGVGGF</sequence>
<accession>A0ABR2VWM7</accession>
<protein>
    <submittedName>
        <fullName evidence="2">Uncharacterized protein</fullName>
    </submittedName>
</protein>
<organism evidence="2 3">
    <name type="scientific">Basidiobolus ranarum</name>
    <dbReference type="NCBI Taxonomy" id="34480"/>
    <lineage>
        <taxon>Eukaryota</taxon>
        <taxon>Fungi</taxon>
        <taxon>Fungi incertae sedis</taxon>
        <taxon>Zoopagomycota</taxon>
        <taxon>Entomophthoromycotina</taxon>
        <taxon>Basidiobolomycetes</taxon>
        <taxon>Basidiobolales</taxon>
        <taxon>Basidiobolaceae</taxon>
        <taxon>Basidiobolus</taxon>
    </lineage>
</organism>
<name>A0ABR2VWM7_9FUNG</name>
<feature type="transmembrane region" description="Helical" evidence="1">
    <location>
        <begin position="198"/>
        <end position="219"/>
    </location>
</feature>
<keyword evidence="1" id="KW-1133">Transmembrane helix</keyword>
<feature type="transmembrane region" description="Helical" evidence="1">
    <location>
        <begin position="156"/>
        <end position="177"/>
    </location>
</feature>
<reference evidence="2 3" key="1">
    <citation type="submission" date="2023-04" db="EMBL/GenBank/DDBJ databases">
        <title>Genome of Basidiobolus ranarum AG-B5.</title>
        <authorList>
            <person name="Stajich J.E."/>
            <person name="Carter-House D."/>
            <person name="Gryganskyi A."/>
        </authorList>
    </citation>
    <scope>NUCLEOTIDE SEQUENCE [LARGE SCALE GENOMIC DNA]</scope>
    <source>
        <strain evidence="2 3">AG-B5</strain>
    </source>
</reference>
<comment type="caution">
    <text evidence="2">The sequence shown here is derived from an EMBL/GenBank/DDBJ whole genome shotgun (WGS) entry which is preliminary data.</text>
</comment>
<evidence type="ECO:0000313" key="2">
    <source>
        <dbReference type="EMBL" id="KAK9704298.1"/>
    </source>
</evidence>
<feature type="transmembrane region" description="Helical" evidence="1">
    <location>
        <begin position="96"/>
        <end position="119"/>
    </location>
</feature>
<proteinExistence type="predicted"/>
<evidence type="ECO:0000256" key="1">
    <source>
        <dbReference type="SAM" id="Phobius"/>
    </source>
</evidence>
<dbReference type="EMBL" id="JASJQH010007571">
    <property type="protein sequence ID" value="KAK9704298.1"/>
    <property type="molecule type" value="Genomic_DNA"/>
</dbReference>
<feature type="transmembrane region" description="Helical" evidence="1">
    <location>
        <begin position="63"/>
        <end position="84"/>
    </location>
</feature>
<keyword evidence="1" id="KW-0812">Transmembrane</keyword>
<keyword evidence="3" id="KW-1185">Reference proteome</keyword>
<gene>
    <name evidence="2" type="ORF">K7432_010277</name>
</gene>